<dbReference type="AlphaFoldDB" id="A0A382SVX9"/>
<reference evidence="1" key="1">
    <citation type="submission" date="2018-05" db="EMBL/GenBank/DDBJ databases">
        <authorList>
            <person name="Lanie J.A."/>
            <person name="Ng W.-L."/>
            <person name="Kazmierczak K.M."/>
            <person name="Andrzejewski T.M."/>
            <person name="Davidsen T.M."/>
            <person name="Wayne K.J."/>
            <person name="Tettelin H."/>
            <person name="Glass J.I."/>
            <person name="Rusch D."/>
            <person name="Podicherti R."/>
            <person name="Tsui H.-C.T."/>
            <person name="Winkler M.E."/>
        </authorList>
    </citation>
    <scope>NUCLEOTIDE SEQUENCE</scope>
</reference>
<accession>A0A382SVX9</accession>
<feature type="non-terminal residue" evidence="1">
    <location>
        <position position="1"/>
    </location>
</feature>
<dbReference type="EMBL" id="UINC01131731">
    <property type="protein sequence ID" value="SVD13615.1"/>
    <property type="molecule type" value="Genomic_DNA"/>
</dbReference>
<evidence type="ECO:0000313" key="1">
    <source>
        <dbReference type="EMBL" id="SVD13615.1"/>
    </source>
</evidence>
<proteinExistence type="predicted"/>
<gene>
    <name evidence="1" type="ORF">METZ01_LOCUS366469</name>
</gene>
<protein>
    <recommendedName>
        <fullName evidence="2">Two component regulator three Y domain-containing protein</fullName>
    </recommendedName>
</protein>
<sequence length="174" mass="18949">LLIKTGDQFTTFTTIDGLNGVDISVIAADGNGYLWLGGSTPNGFVQIYDPIKKSSVGLFDYGLTEITGFWIGDSLALAAFIQGQDVGLMKWVFVDGEWSYRDIFRNFPVNIGNINGFGVHDSTIFLGSENGLWMGKFIDNLKDPANWEMPFPELSGTVSAMAFLESSATLCHDG</sequence>
<feature type="non-terminal residue" evidence="1">
    <location>
        <position position="174"/>
    </location>
</feature>
<evidence type="ECO:0008006" key="2">
    <source>
        <dbReference type="Google" id="ProtNLM"/>
    </source>
</evidence>
<organism evidence="1">
    <name type="scientific">marine metagenome</name>
    <dbReference type="NCBI Taxonomy" id="408172"/>
    <lineage>
        <taxon>unclassified sequences</taxon>
        <taxon>metagenomes</taxon>
        <taxon>ecological metagenomes</taxon>
    </lineage>
</organism>
<name>A0A382SVX9_9ZZZZ</name>